<proteinExistence type="predicted"/>
<feature type="compositionally biased region" description="Acidic residues" evidence="5">
    <location>
        <begin position="314"/>
        <end position="325"/>
    </location>
</feature>
<feature type="transmembrane region" description="Helical" evidence="6">
    <location>
        <begin position="225"/>
        <end position="246"/>
    </location>
</feature>
<keyword evidence="2 6" id="KW-0812">Transmembrane</keyword>
<keyword evidence="3 6" id="KW-1133">Transmembrane helix</keyword>
<evidence type="ECO:0000256" key="6">
    <source>
        <dbReference type="SAM" id="Phobius"/>
    </source>
</evidence>
<dbReference type="STRING" id="370526.SAMN04489835_0642"/>
<feature type="transmembrane region" description="Helical" evidence="6">
    <location>
        <begin position="253"/>
        <end position="285"/>
    </location>
</feature>
<dbReference type="PANTHER" id="PTHR39535">
    <property type="entry name" value="SPORULATION-DELAYING PROTEIN SDPB"/>
    <property type="match status" value="1"/>
</dbReference>
<dbReference type="EMBL" id="LT629971">
    <property type="protein sequence ID" value="SEH50417.1"/>
    <property type="molecule type" value="Genomic_DNA"/>
</dbReference>
<gene>
    <name evidence="8" type="ORF">SAMN04489835_0642</name>
</gene>
<feature type="transmembrane region" description="Helical" evidence="6">
    <location>
        <begin position="132"/>
        <end position="150"/>
    </location>
</feature>
<feature type="transmembrane region" description="Helical" evidence="6">
    <location>
        <begin position="71"/>
        <end position="96"/>
    </location>
</feature>
<dbReference type="InterPro" id="IPR011020">
    <property type="entry name" value="HTTM-like"/>
</dbReference>
<feature type="compositionally biased region" description="Basic and acidic residues" evidence="5">
    <location>
        <begin position="379"/>
        <end position="396"/>
    </location>
</feature>
<feature type="transmembrane region" description="Helical" evidence="6">
    <location>
        <begin position="103"/>
        <end position="120"/>
    </location>
</feature>
<dbReference type="PANTHER" id="PTHR39535:SF2">
    <property type="entry name" value="HTTM DOMAIN-CONTAINING PROTEIN"/>
    <property type="match status" value="1"/>
</dbReference>
<feature type="transmembrane region" description="Helical" evidence="6">
    <location>
        <begin position="170"/>
        <end position="188"/>
    </location>
</feature>
<feature type="region of interest" description="Disordered" evidence="5">
    <location>
        <begin position="314"/>
        <end position="452"/>
    </location>
</feature>
<evidence type="ECO:0000256" key="2">
    <source>
        <dbReference type="ARBA" id="ARBA00022692"/>
    </source>
</evidence>
<evidence type="ECO:0000256" key="4">
    <source>
        <dbReference type="ARBA" id="ARBA00023136"/>
    </source>
</evidence>
<dbReference type="GO" id="GO:0012505">
    <property type="term" value="C:endomembrane system"/>
    <property type="evidence" value="ECO:0007669"/>
    <property type="project" value="UniProtKB-SubCell"/>
</dbReference>
<dbReference type="InterPro" id="IPR053934">
    <property type="entry name" value="HTTM_dom"/>
</dbReference>
<reference evidence="9" key="1">
    <citation type="submission" date="2016-10" db="EMBL/GenBank/DDBJ databases">
        <authorList>
            <person name="Varghese N."/>
            <person name="Submissions S."/>
        </authorList>
    </citation>
    <scope>NUCLEOTIDE SEQUENCE [LARGE SCALE GENOMIC DNA]</scope>
    <source>
        <strain evidence="9">DSM 45405</strain>
    </source>
</reference>
<comment type="subcellular location">
    <subcellularLocation>
        <location evidence="1">Endomembrane system</location>
        <topology evidence="1">Multi-pass membrane protein</topology>
    </subcellularLocation>
</comment>
<organism evidence="8 9">
    <name type="scientific">Mycolicibacterium rutilum</name>
    <name type="common">Mycobacterium rutilum</name>
    <dbReference type="NCBI Taxonomy" id="370526"/>
    <lineage>
        <taxon>Bacteria</taxon>
        <taxon>Bacillati</taxon>
        <taxon>Actinomycetota</taxon>
        <taxon>Actinomycetes</taxon>
        <taxon>Mycobacteriales</taxon>
        <taxon>Mycobacteriaceae</taxon>
        <taxon>Mycolicibacterium</taxon>
    </lineage>
</organism>
<feature type="domain" description="HTTM-like" evidence="7">
    <location>
        <begin position="23"/>
        <end position="290"/>
    </location>
</feature>
<evidence type="ECO:0000313" key="9">
    <source>
        <dbReference type="Proteomes" id="UP000182915"/>
    </source>
</evidence>
<evidence type="ECO:0000256" key="5">
    <source>
        <dbReference type="SAM" id="MobiDB-lite"/>
    </source>
</evidence>
<keyword evidence="9" id="KW-1185">Reference proteome</keyword>
<dbReference type="Proteomes" id="UP000182915">
    <property type="component" value="Chromosome I"/>
</dbReference>
<evidence type="ECO:0000259" key="7">
    <source>
        <dbReference type="SMART" id="SM00752"/>
    </source>
</evidence>
<keyword evidence="4 6" id="KW-0472">Membrane</keyword>
<dbReference type="InterPro" id="IPR052964">
    <property type="entry name" value="Sporulation_signal_mat"/>
</dbReference>
<feature type="compositionally biased region" description="Basic and acidic residues" evidence="5">
    <location>
        <begin position="443"/>
        <end position="452"/>
    </location>
</feature>
<feature type="transmembrane region" description="Helical" evidence="6">
    <location>
        <begin position="29"/>
        <end position="51"/>
    </location>
</feature>
<name>A0A1H6IUR1_MYCRU</name>
<evidence type="ECO:0000256" key="1">
    <source>
        <dbReference type="ARBA" id="ARBA00004127"/>
    </source>
</evidence>
<dbReference type="SMART" id="SM00752">
    <property type="entry name" value="HTTM"/>
    <property type="match status" value="1"/>
</dbReference>
<evidence type="ECO:0000256" key="3">
    <source>
        <dbReference type="ARBA" id="ARBA00022989"/>
    </source>
</evidence>
<dbReference type="AlphaFoldDB" id="A0A1H6IUR1"/>
<evidence type="ECO:0000313" key="8">
    <source>
        <dbReference type="EMBL" id="SEH50417.1"/>
    </source>
</evidence>
<protein>
    <submittedName>
        <fullName evidence="8">Vitamin K-dependent gamma-carboxylase</fullName>
    </submittedName>
</protein>
<sequence>MKAMSAVQDRGRRAVNAWQSFWFGKEPGYTLGIVRMVFGLLMIGWTLLLASDLNVAFGTDGVVPRPPSRTFTWGVFHVYASESAVLIGWLVLLIAAIALTVGWQSRIAAIVVFVLIMSFERRNPVIFNSGDTVIRITALYLALAPCGAALSMDQRRRTGSFFSARDIRPWALRLLQIQLTIIYVTTVIHKLAGETWQNGTAVGYSLRQRDLLIVPTPDWLSHNLLFSNALTWGTLVIELAIGILVWKRSWRPWVLAGGVVLHLSISLFLEVGFFSCAMFVLYLAFIPPERAEALAKGTQTRLAALKARVLDRFSDEDDDEEDDEAAFVPAAPREEPSPADHTESPDRDDVPVTASRPAATNGHRPPQRPLRVKLPTEIFVDRHGDPRQQRIVEAGRARNGNGHTDISSPIPGGRRNPDALSIPLPIPGAEHLSDAPAGRHARRNGELTGHRN</sequence>
<dbReference type="Pfam" id="PF05090">
    <property type="entry name" value="HTTM"/>
    <property type="match status" value="1"/>
</dbReference>
<accession>A0A1H6IUR1</accession>
<feature type="compositionally biased region" description="Basic and acidic residues" evidence="5">
    <location>
        <begin position="332"/>
        <end position="350"/>
    </location>
</feature>